<gene>
    <name evidence="2" type="ORF">DFR75_1011426</name>
</gene>
<proteinExistence type="predicted"/>
<organism evidence="2 3">
    <name type="scientific">Nocardia ignorata</name>
    <dbReference type="NCBI Taxonomy" id="145285"/>
    <lineage>
        <taxon>Bacteria</taxon>
        <taxon>Bacillati</taxon>
        <taxon>Actinomycetota</taxon>
        <taxon>Actinomycetes</taxon>
        <taxon>Mycobacteriales</taxon>
        <taxon>Nocardiaceae</taxon>
        <taxon>Nocardia</taxon>
    </lineage>
</organism>
<evidence type="ECO:0000313" key="3">
    <source>
        <dbReference type="Proteomes" id="UP000295087"/>
    </source>
</evidence>
<evidence type="ECO:0000256" key="1">
    <source>
        <dbReference type="SAM" id="Phobius"/>
    </source>
</evidence>
<comment type="caution">
    <text evidence="2">The sequence shown here is derived from an EMBL/GenBank/DDBJ whole genome shotgun (WGS) entry which is preliminary data.</text>
</comment>
<evidence type="ECO:0000313" key="2">
    <source>
        <dbReference type="EMBL" id="TDP42316.1"/>
    </source>
</evidence>
<name>A0A4R6PXQ0_NOCIG</name>
<feature type="transmembrane region" description="Helical" evidence="1">
    <location>
        <begin position="7"/>
        <end position="30"/>
    </location>
</feature>
<dbReference type="AlphaFoldDB" id="A0A4R6PXQ0"/>
<keyword evidence="3" id="KW-1185">Reference proteome</keyword>
<dbReference type="RefSeq" id="WP_067486049.1">
    <property type="nucleotide sequence ID" value="NZ_JBHXPO010000009.1"/>
</dbReference>
<sequence length="88" mass="8911">MTAVRALSGVVAGGVVALLCVVVGAALIGARRDFPGPGGESLTWHVLVTVVVVGAQIVADRRRGAAALAGSAVVFVMTGALLWTQWWG</sequence>
<feature type="transmembrane region" description="Helical" evidence="1">
    <location>
        <begin position="66"/>
        <end position="86"/>
    </location>
</feature>
<keyword evidence="1" id="KW-1133">Transmembrane helix</keyword>
<feature type="transmembrane region" description="Helical" evidence="1">
    <location>
        <begin position="42"/>
        <end position="59"/>
    </location>
</feature>
<keyword evidence="1" id="KW-0812">Transmembrane</keyword>
<keyword evidence="1" id="KW-0472">Membrane</keyword>
<accession>A0A4R6PXQ0</accession>
<dbReference type="EMBL" id="SNXK01000001">
    <property type="protein sequence ID" value="TDP42316.1"/>
    <property type="molecule type" value="Genomic_DNA"/>
</dbReference>
<reference evidence="2 3" key="1">
    <citation type="submission" date="2019-03" db="EMBL/GenBank/DDBJ databases">
        <title>Genomic Encyclopedia of Type Strains, Phase IV (KMG-IV): sequencing the most valuable type-strain genomes for metagenomic binning, comparative biology and taxonomic classification.</title>
        <authorList>
            <person name="Goeker M."/>
        </authorList>
    </citation>
    <scope>NUCLEOTIDE SEQUENCE [LARGE SCALE GENOMIC DNA]</scope>
    <source>
        <strain evidence="2 3">DSM 44496</strain>
    </source>
</reference>
<dbReference type="Proteomes" id="UP000295087">
    <property type="component" value="Unassembled WGS sequence"/>
</dbReference>
<protein>
    <recommendedName>
        <fullName evidence="4">Integral membrane protein</fullName>
    </recommendedName>
</protein>
<evidence type="ECO:0008006" key="4">
    <source>
        <dbReference type="Google" id="ProtNLM"/>
    </source>
</evidence>